<feature type="compositionally biased region" description="Basic and acidic residues" evidence="1">
    <location>
        <begin position="12"/>
        <end position="22"/>
    </location>
</feature>
<dbReference type="RefSeq" id="WP_197660995.1">
    <property type="nucleotide sequence ID" value="NZ_JAEAGR010000006.1"/>
</dbReference>
<feature type="compositionally biased region" description="Low complexity" evidence="1">
    <location>
        <begin position="23"/>
        <end position="45"/>
    </location>
</feature>
<evidence type="ECO:0000256" key="1">
    <source>
        <dbReference type="SAM" id="MobiDB-lite"/>
    </source>
</evidence>
<name>A0A8J7H265_9FIRM</name>
<protein>
    <submittedName>
        <fullName evidence="2">Uncharacterized protein</fullName>
    </submittedName>
</protein>
<organism evidence="2 3">
    <name type="scientific">Mobilitalea sibirica</name>
    <dbReference type="NCBI Taxonomy" id="1462919"/>
    <lineage>
        <taxon>Bacteria</taxon>
        <taxon>Bacillati</taxon>
        <taxon>Bacillota</taxon>
        <taxon>Clostridia</taxon>
        <taxon>Lachnospirales</taxon>
        <taxon>Lachnospiraceae</taxon>
        <taxon>Mobilitalea</taxon>
    </lineage>
</organism>
<dbReference type="EMBL" id="JAEAGR010000006">
    <property type="protein sequence ID" value="MBH1940772.1"/>
    <property type="molecule type" value="Genomic_DNA"/>
</dbReference>
<dbReference type="AlphaFoldDB" id="A0A8J7H265"/>
<sequence length="45" mass="5240">MSKQSNQKYRKERGLNHKERAKNTNSNNMNITTNTSANNTKNKDE</sequence>
<dbReference type="Proteomes" id="UP000623269">
    <property type="component" value="Unassembled WGS sequence"/>
</dbReference>
<reference evidence="2" key="1">
    <citation type="submission" date="2020-12" db="EMBL/GenBank/DDBJ databases">
        <title>M. sibirica DSM 26468T genome.</title>
        <authorList>
            <person name="Thieme N."/>
            <person name="Rettenmaier R."/>
            <person name="Zverlov V."/>
            <person name="Liebl W."/>
        </authorList>
    </citation>
    <scope>NUCLEOTIDE SEQUENCE</scope>
    <source>
        <strain evidence="2">DSM 26468</strain>
    </source>
</reference>
<accession>A0A8J7H265</accession>
<keyword evidence="3" id="KW-1185">Reference proteome</keyword>
<evidence type="ECO:0000313" key="3">
    <source>
        <dbReference type="Proteomes" id="UP000623269"/>
    </source>
</evidence>
<comment type="caution">
    <text evidence="2">The sequence shown here is derived from an EMBL/GenBank/DDBJ whole genome shotgun (WGS) entry which is preliminary data.</text>
</comment>
<evidence type="ECO:0000313" key="2">
    <source>
        <dbReference type="EMBL" id="MBH1940772.1"/>
    </source>
</evidence>
<proteinExistence type="predicted"/>
<gene>
    <name evidence="2" type="ORF">I5677_07720</name>
</gene>
<feature type="region of interest" description="Disordered" evidence="1">
    <location>
        <begin position="1"/>
        <end position="45"/>
    </location>
</feature>